<dbReference type="AlphaFoldDB" id="A0A9P4IIZ2"/>
<dbReference type="Proteomes" id="UP000799772">
    <property type="component" value="Unassembled WGS sequence"/>
</dbReference>
<dbReference type="GO" id="GO:0030600">
    <property type="term" value="F:feruloyl esterase activity"/>
    <property type="evidence" value="ECO:0007669"/>
    <property type="project" value="UniProtKB-EC"/>
</dbReference>
<keyword evidence="8" id="KW-1015">Disulfide bond</keyword>
<dbReference type="EMBL" id="ML978123">
    <property type="protein sequence ID" value="KAF2101984.1"/>
    <property type="molecule type" value="Genomic_DNA"/>
</dbReference>
<keyword evidence="3" id="KW-0624">Polysaccharide degradation</keyword>
<keyword evidence="4" id="KW-0479">Metal-binding</keyword>
<organism evidence="11 12">
    <name type="scientific">Rhizodiscina lignyota</name>
    <dbReference type="NCBI Taxonomy" id="1504668"/>
    <lineage>
        <taxon>Eukaryota</taxon>
        <taxon>Fungi</taxon>
        <taxon>Dikarya</taxon>
        <taxon>Ascomycota</taxon>
        <taxon>Pezizomycotina</taxon>
        <taxon>Dothideomycetes</taxon>
        <taxon>Pleosporomycetidae</taxon>
        <taxon>Aulographales</taxon>
        <taxon>Rhizodiscinaceae</taxon>
        <taxon>Rhizodiscina</taxon>
    </lineage>
</organism>
<dbReference type="Gene3D" id="3.40.50.1820">
    <property type="entry name" value="alpha/beta hydrolase"/>
    <property type="match status" value="1"/>
</dbReference>
<feature type="signal peptide" evidence="10">
    <location>
        <begin position="1"/>
        <end position="19"/>
    </location>
</feature>
<sequence>MRFFSLYLVAPLLGLVCSSSDFQQKCLSFQPEKTIFNSTRAAREFIAAGTNLTLAGNDPSCGRASQVIPADICRIALHIPTSNRSSITMELWLPEDWKDRRVLTSGNGGIDGCIQYENLAYGVQNGFVSAGANNGHNGTGGQPYLHNPDIIIDFSWRSLHTAISQAKRLSSMFYRESYHKAYYIGCSLGGRMGIGSAQRFPADFDGILAGSPATDFNHLYAWRASFYPITGKNTSANFIGSDLWAIIHQEILNQCDTLDHVEDGIIEDPSLCIFRPEALLCSNAKKSNCLNPAQVDIVNRIYSPLYGSDGKLIFPAMQPGNELVARSALYSGTPWQLSQDWYRYVLLNDSTWDQFTFNLADAMLADEINPSDIRTWPSTLAPFAERGGKIITYHGQQDNQISCFNSNRFYNHLSTGMSASSRDMDSFYRFFRISGMFHCNTGPGAWVFGQSGNAPSAGIGFHPKSNALAALVDWVENGNAPITMEGTKFVNDDPKQGVMFRRKHCRYPLRNTYKGGDASNPSNWECR</sequence>
<evidence type="ECO:0000256" key="10">
    <source>
        <dbReference type="RuleBase" id="RU361238"/>
    </source>
</evidence>
<dbReference type="InterPro" id="IPR011118">
    <property type="entry name" value="Tannase/feruloyl_esterase"/>
</dbReference>
<proteinExistence type="inferred from homology"/>
<dbReference type="SUPFAM" id="SSF53474">
    <property type="entry name" value="alpha/beta-Hydrolases"/>
    <property type="match status" value="1"/>
</dbReference>
<evidence type="ECO:0000313" key="11">
    <source>
        <dbReference type="EMBL" id="KAF2101984.1"/>
    </source>
</evidence>
<reference evidence="11" key="1">
    <citation type="journal article" date="2020" name="Stud. Mycol.">
        <title>101 Dothideomycetes genomes: a test case for predicting lifestyles and emergence of pathogens.</title>
        <authorList>
            <person name="Haridas S."/>
            <person name="Albert R."/>
            <person name="Binder M."/>
            <person name="Bloem J."/>
            <person name="Labutti K."/>
            <person name="Salamov A."/>
            <person name="Andreopoulos B."/>
            <person name="Baker S."/>
            <person name="Barry K."/>
            <person name="Bills G."/>
            <person name="Bluhm B."/>
            <person name="Cannon C."/>
            <person name="Castanera R."/>
            <person name="Culley D."/>
            <person name="Daum C."/>
            <person name="Ezra D."/>
            <person name="Gonzalez J."/>
            <person name="Henrissat B."/>
            <person name="Kuo A."/>
            <person name="Liang C."/>
            <person name="Lipzen A."/>
            <person name="Lutzoni F."/>
            <person name="Magnuson J."/>
            <person name="Mondo S."/>
            <person name="Nolan M."/>
            <person name="Ohm R."/>
            <person name="Pangilinan J."/>
            <person name="Park H.-J."/>
            <person name="Ramirez L."/>
            <person name="Alfaro M."/>
            <person name="Sun H."/>
            <person name="Tritt A."/>
            <person name="Yoshinaga Y."/>
            <person name="Zwiers L.-H."/>
            <person name="Turgeon B."/>
            <person name="Goodwin S."/>
            <person name="Spatafora J."/>
            <person name="Crous P."/>
            <person name="Grigoriev I."/>
        </authorList>
    </citation>
    <scope>NUCLEOTIDE SEQUENCE</scope>
    <source>
        <strain evidence="11">CBS 133067</strain>
    </source>
</reference>
<comment type="similarity">
    <text evidence="1 10">Belongs to the tannase family.</text>
</comment>
<evidence type="ECO:0000256" key="9">
    <source>
        <dbReference type="ARBA" id="ARBA00034075"/>
    </source>
</evidence>
<dbReference type="GO" id="GO:0045493">
    <property type="term" value="P:xylan catabolic process"/>
    <property type="evidence" value="ECO:0007669"/>
    <property type="project" value="UniProtKB-KW"/>
</dbReference>
<dbReference type="InterPro" id="IPR029058">
    <property type="entry name" value="AB_hydrolase_fold"/>
</dbReference>
<keyword evidence="6 10" id="KW-0378">Hydrolase</keyword>
<evidence type="ECO:0000313" key="12">
    <source>
        <dbReference type="Proteomes" id="UP000799772"/>
    </source>
</evidence>
<evidence type="ECO:0000256" key="6">
    <source>
        <dbReference type="ARBA" id="ARBA00022801"/>
    </source>
</evidence>
<dbReference type="GO" id="GO:0046872">
    <property type="term" value="F:metal ion binding"/>
    <property type="evidence" value="ECO:0007669"/>
    <property type="project" value="UniProtKB-KW"/>
</dbReference>
<evidence type="ECO:0000256" key="4">
    <source>
        <dbReference type="ARBA" id="ARBA00022723"/>
    </source>
</evidence>
<keyword evidence="3" id="KW-0858">Xylan degradation</keyword>
<feature type="chain" id="PRO_5040542358" description="Carboxylic ester hydrolase" evidence="10">
    <location>
        <begin position="20"/>
        <end position="527"/>
    </location>
</feature>
<keyword evidence="5 10" id="KW-0732">Signal</keyword>
<evidence type="ECO:0000256" key="3">
    <source>
        <dbReference type="ARBA" id="ARBA00022651"/>
    </source>
</evidence>
<dbReference type="PANTHER" id="PTHR33938">
    <property type="entry name" value="FERULOYL ESTERASE B-RELATED"/>
    <property type="match status" value="1"/>
</dbReference>
<dbReference type="EC" id="3.1.1.-" evidence="10"/>
<dbReference type="PANTHER" id="PTHR33938:SF15">
    <property type="entry name" value="FERULOYL ESTERASE B-RELATED"/>
    <property type="match status" value="1"/>
</dbReference>
<keyword evidence="7" id="KW-0106">Calcium</keyword>
<comment type="caution">
    <text evidence="11">The sequence shown here is derived from an EMBL/GenBank/DDBJ whole genome shotgun (WGS) entry which is preliminary data.</text>
</comment>
<comment type="catalytic activity">
    <reaction evidence="9">
        <text>feruloyl-polysaccharide + H2O = ferulate + polysaccharide.</text>
        <dbReference type="EC" id="3.1.1.73"/>
    </reaction>
</comment>
<evidence type="ECO:0000256" key="5">
    <source>
        <dbReference type="ARBA" id="ARBA00022729"/>
    </source>
</evidence>
<evidence type="ECO:0000256" key="8">
    <source>
        <dbReference type="ARBA" id="ARBA00023157"/>
    </source>
</evidence>
<protein>
    <recommendedName>
        <fullName evidence="10">Carboxylic ester hydrolase</fullName>
        <ecNumber evidence="10">3.1.1.-</ecNumber>
    </recommendedName>
</protein>
<evidence type="ECO:0000256" key="7">
    <source>
        <dbReference type="ARBA" id="ARBA00022837"/>
    </source>
</evidence>
<keyword evidence="2" id="KW-0719">Serine esterase</keyword>
<evidence type="ECO:0000256" key="1">
    <source>
        <dbReference type="ARBA" id="ARBA00006249"/>
    </source>
</evidence>
<gene>
    <name evidence="11" type="ORF">NA57DRAFT_34966</name>
</gene>
<accession>A0A9P4IIZ2</accession>
<dbReference type="Pfam" id="PF07519">
    <property type="entry name" value="Tannase"/>
    <property type="match status" value="1"/>
</dbReference>
<evidence type="ECO:0000256" key="2">
    <source>
        <dbReference type="ARBA" id="ARBA00022487"/>
    </source>
</evidence>
<keyword evidence="12" id="KW-1185">Reference proteome</keyword>
<dbReference type="OrthoDB" id="3039123at2759"/>
<keyword evidence="3" id="KW-0119">Carbohydrate metabolism</keyword>
<name>A0A9P4IIZ2_9PEZI</name>